<feature type="transmembrane region" description="Helical" evidence="1">
    <location>
        <begin position="20"/>
        <end position="42"/>
    </location>
</feature>
<keyword evidence="3" id="KW-1185">Reference proteome</keyword>
<evidence type="ECO:0000313" key="2">
    <source>
        <dbReference type="EnsemblPlants" id="Pp3c5_25780V3.3"/>
    </source>
</evidence>
<dbReference type="InterPro" id="IPR053288">
    <property type="entry name" value="TGD_Bridge_Protein"/>
</dbReference>
<keyword evidence="1" id="KW-1133">Transmembrane helix</keyword>
<organism evidence="2 3">
    <name type="scientific">Physcomitrium patens</name>
    <name type="common">Spreading-leaved earth moss</name>
    <name type="synonym">Physcomitrella patens</name>
    <dbReference type="NCBI Taxonomy" id="3218"/>
    <lineage>
        <taxon>Eukaryota</taxon>
        <taxon>Viridiplantae</taxon>
        <taxon>Streptophyta</taxon>
        <taxon>Embryophyta</taxon>
        <taxon>Bryophyta</taxon>
        <taxon>Bryophytina</taxon>
        <taxon>Bryopsida</taxon>
        <taxon>Funariidae</taxon>
        <taxon>Funariales</taxon>
        <taxon>Funariaceae</taxon>
        <taxon>Physcomitrium</taxon>
    </lineage>
</organism>
<name>A0A7I4FQU4_PHYPA</name>
<reference evidence="2 3" key="1">
    <citation type="journal article" date="2008" name="Science">
        <title>The Physcomitrella genome reveals evolutionary insights into the conquest of land by plants.</title>
        <authorList>
            <person name="Rensing S."/>
            <person name="Lang D."/>
            <person name="Zimmer A."/>
            <person name="Terry A."/>
            <person name="Salamov A."/>
            <person name="Shapiro H."/>
            <person name="Nishiyama T."/>
            <person name="Perroud P.-F."/>
            <person name="Lindquist E."/>
            <person name="Kamisugi Y."/>
            <person name="Tanahashi T."/>
            <person name="Sakakibara K."/>
            <person name="Fujita T."/>
            <person name="Oishi K."/>
            <person name="Shin-I T."/>
            <person name="Kuroki Y."/>
            <person name="Toyoda A."/>
            <person name="Suzuki Y."/>
            <person name="Hashimoto A."/>
            <person name="Yamaguchi K."/>
            <person name="Sugano A."/>
            <person name="Kohara Y."/>
            <person name="Fujiyama A."/>
            <person name="Anterola A."/>
            <person name="Aoki S."/>
            <person name="Ashton N."/>
            <person name="Barbazuk W.B."/>
            <person name="Barker E."/>
            <person name="Bennetzen J."/>
            <person name="Bezanilla M."/>
            <person name="Blankenship R."/>
            <person name="Cho S.H."/>
            <person name="Dutcher S."/>
            <person name="Estelle M."/>
            <person name="Fawcett J.A."/>
            <person name="Gundlach H."/>
            <person name="Hanada K."/>
            <person name="Heyl A."/>
            <person name="Hicks K.A."/>
            <person name="Hugh J."/>
            <person name="Lohr M."/>
            <person name="Mayer K."/>
            <person name="Melkozernov A."/>
            <person name="Murata T."/>
            <person name="Nelson D."/>
            <person name="Pils B."/>
            <person name="Prigge M."/>
            <person name="Reiss B."/>
            <person name="Renner T."/>
            <person name="Rombauts S."/>
            <person name="Rushton P."/>
            <person name="Sanderfoot A."/>
            <person name="Schween G."/>
            <person name="Shiu S.-H."/>
            <person name="Stueber K."/>
            <person name="Theodoulou F.L."/>
            <person name="Tu H."/>
            <person name="Van de Peer Y."/>
            <person name="Verrier P.J."/>
            <person name="Waters E."/>
            <person name="Wood A."/>
            <person name="Yang L."/>
            <person name="Cove D."/>
            <person name="Cuming A."/>
            <person name="Hasebe M."/>
            <person name="Lucas S."/>
            <person name="Mishler D.B."/>
            <person name="Reski R."/>
            <person name="Grigoriev I."/>
            <person name="Quatrano R.S."/>
            <person name="Boore J.L."/>
        </authorList>
    </citation>
    <scope>NUCLEOTIDE SEQUENCE [LARGE SCALE GENOMIC DNA]</scope>
    <source>
        <strain evidence="2 3">cv. Gransden 2004</strain>
    </source>
</reference>
<keyword evidence="1" id="KW-0472">Membrane</keyword>
<evidence type="ECO:0000256" key="1">
    <source>
        <dbReference type="SAM" id="Phobius"/>
    </source>
</evidence>
<sequence>MGVAPFNGRGVGFGAPLNTLGIGVGGGCGIGLGLGWGFGAGFGTKYLDSKLRFEGIDFEKIKEEQQQGQKRLEESS</sequence>
<dbReference type="AlphaFoldDB" id="A0A7I4FQU4"/>
<dbReference type="PANTHER" id="PTHR34201:SF12">
    <property type="entry name" value="PROTEIN TRIGALACTOSYLDIACYLGLYCEROL 5, CHLOROPLASTIC"/>
    <property type="match status" value="1"/>
</dbReference>
<dbReference type="EnsemblPlants" id="Pp3c5_25780V3.3">
    <property type="protein sequence ID" value="Pp3c5_25780V3.3"/>
    <property type="gene ID" value="Pp3c5_25780"/>
</dbReference>
<dbReference type="EMBL" id="ABEU02000005">
    <property type="status" value="NOT_ANNOTATED_CDS"/>
    <property type="molecule type" value="Genomic_DNA"/>
</dbReference>
<protein>
    <submittedName>
        <fullName evidence="2">Uncharacterized protein</fullName>
    </submittedName>
</protein>
<keyword evidence="1" id="KW-0812">Transmembrane</keyword>
<dbReference type="Proteomes" id="UP000006727">
    <property type="component" value="Chromosome 5"/>
</dbReference>
<reference evidence="2 3" key="2">
    <citation type="journal article" date="2018" name="Plant J.">
        <title>The Physcomitrella patens chromosome-scale assembly reveals moss genome structure and evolution.</title>
        <authorList>
            <person name="Lang D."/>
            <person name="Ullrich K.K."/>
            <person name="Murat F."/>
            <person name="Fuchs J."/>
            <person name="Jenkins J."/>
            <person name="Haas F.B."/>
            <person name="Piednoel M."/>
            <person name="Gundlach H."/>
            <person name="Van Bel M."/>
            <person name="Meyberg R."/>
            <person name="Vives C."/>
            <person name="Morata J."/>
            <person name="Symeonidi A."/>
            <person name="Hiss M."/>
            <person name="Muchero W."/>
            <person name="Kamisugi Y."/>
            <person name="Saleh O."/>
            <person name="Blanc G."/>
            <person name="Decker E.L."/>
            <person name="van Gessel N."/>
            <person name="Grimwood J."/>
            <person name="Hayes R.D."/>
            <person name="Graham S.W."/>
            <person name="Gunter L.E."/>
            <person name="McDaniel S.F."/>
            <person name="Hoernstein S.N.W."/>
            <person name="Larsson A."/>
            <person name="Li F.W."/>
            <person name="Perroud P.F."/>
            <person name="Phillips J."/>
            <person name="Ranjan P."/>
            <person name="Rokshar D.S."/>
            <person name="Rothfels C.J."/>
            <person name="Schneider L."/>
            <person name="Shu S."/>
            <person name="Stevenson D.W."/>
            <person name="Thummler F."/>
            <person name="Tillich M."/>
            <person name="Villarreal Aguilar J.C."/>
            <person name="Widiez T."/>
            <person name="Wong G.K."/>
            <person name="Wymore A."/>
            <person name="Zhang Y."/>
            <person name="Zimmer A.D."/>
            <person name="Quatrano R.S."/>
            <person name="Mayer K.F.X."/>
            <person name="Goodstein D."/>
            <person name="Casacuberta J.M."/>
            <person name="Vandepoele K."/>
            <person name="Reski R."/>
            <person name="Cuming A.C."/>
            <person name="Tuskan G.A."/>
            <person name="Maumus F."/>
            <person name="Salse J."/>
            <person name="Schmutz J."/>
            <person name="Rensing S.A."/>
        </authorList>
    </citation>
    <scope>NUCLEOTIDE SEQUENCE [LARGE SCALE GENOMIC DNA]</scope>
    <source>
        <strain evidence="2 3">cv. Gransden 2004</strain>
    </source>
</reference>
<dbReference type="Gramene" id="Pp3c5_25780V3.3">
    <property type="protein sequence ID" value="Pp3c5_25780V3.3"/>
    <property type="gene ID" value="Pp3c5_25780"/>
</dbReference>
<gene>
    <name evidence="2" type="primary">LOC112282209</name>
</gene>
<proteinExistence type="predicted"/>
<dbReference type="GeneID" id="112282209"/>
<accession>A0A7I4FQU4</accession>
<evidence type="ECO:0000313" key="3">
    <source>
        <dbReference type="Proteomes" id="UP000006727"/>
    </source>
</evidence>
<reference evidence="2" key="3">
    <citation type="submission" date="2020-12" db="UniProtKB">
        <authorList>
            <consortium name="EnsemblPlants"/>
        </authorList>
    </citation>
    <scope>IDENTIFICATION</scope>
</reference>
<dbReference type="RefSeq" id="XP_024375342.1">
    <property type="nucleotide sequence ID" value="XM_024519574.2"/>
</dbReference>
<dbReference type="PANTHER" id="PTHR34201">
    <property type="entry name" value="GLYCINE-RICH PROTEIN"/>
    <property type="match status" value="1"/>
</dbReference>